<evidence type="ECO:0000256" key="9">
    <source>
        <dbReference type="SAM" id="Coils"/>
    </source>
</evidence>
<evidence type="ECO:0000256" key="3">
    <source>
        <dbReference type="ARBA" id="ARBA00008289"/>
    </source>
</evidence>
<dbReference type="PANTHER" id="PTHR45776">
    <property type="entry name" value="MIP04163P"/>
    <property type="match status" value="1"/>
</dbReference>
<feature type="compositionally biased region" description="Low complexity" evidence="10">
    <location>
        <begin position="382"/>
        <end position="395"/>
    </location>
</feature>
<keyword evidence="6" id="KW-0010">Activator</keyword>
<dbReference type="GeneID" id="112158916"/>
<dbReference type="Pfam" id="PF00010">
    <property type="entry name" value="HLH"/>
    <property type="match status" value="1"/>
</dbReference>
<evidence type="ECO:0000313" key="13">
    <source>
        <dbReference type="Proteomes" id="UP000261560"/>
    </source>
</evidence>
<evidence type="ECO:0000256" key="6">
    <source>
        <dbReference type="ARBA" id="ARBA00023159"/>
    </source>
</evidence>
<dbReference type="GO" id="GO:0000978">
    <property type="term" value="F:RNA polymerase II cis-regulatory region sequence-specific DNA binding"/>
    <property type="evidence" value="ECO:0007669"/>
    <property type="project" value="TreeGrafter"/>
</dbReference>
<dbReference type="InterPro" id="IPR036638">
    <property type="entry name" value="HLH_DNA-bd_sf"/>
</dbReference>
<feature type="region of interest" description="Disordered" evidence="10">
    <location>
        <begin position="378"/>
        <end position="410"/>
    </location>
</feature>
<dbReference type="CTD" id="114834"/>
<reference evidence="12" key="1">
    <citation type="submission" date="2025-08" db="UniProtKB">
        <authorList>
            <consortium name="Ensembl"/>
        </authorList>
    </citation>
    <scope>IDENTIFICATION</scope>
</reference>
<dbReference type="Gene3D" id="4.10.280.10">
    <property type="entry name" value="Helix-loop-helix DNA-binding domain"/>
    <property type="match status" value="1"/>
</dbReference>
<keyword evidence="8" id="KW-0539">Nucleus</keyword>
<accession>A0A3B3DEK3</accession>
<name>A0A3B3DEK3_ORYME</name>
<evidence type="ECO:0000256" key="5">
    <source>
        <dbReference type="ARBA" id="ARBA00023125"/>
    </source>
</evidence>
<feature type="coiled-coil region" evidence="9">
    <location>
        <begin position="335"/>
        <end position="376"/>
    </location>
</feature>
<feature type="domain" description="BHLH" evidence="11">
    <location>
        <begin position="289"/>
        <end position="342"/>
    </location>
</feature>
<keyword evidence="7" id="KW-0804">Transcription</keyword>
<comment type="subcellular location">
    <subcellularLocation>
        <location evidence="2">Cytoplasm</location>
    </subcellularLocation>
    <subcellularLocation>
        <location evidence="1">Nucleus</location>
    </subcellularLocation>
</comment>
<keyword evidence="4" id="KW-0805">Transcription regulation</keyword>
<dbReference type="Ensembl" id="ENSOMET00000031878.1">
    <property type="protein sequence ID" value="ENSOMEP00000028543.1"/>
    <property type="gene ID" value="ENSOMEG00000011663.1"/>
</dbReference>
<dbReference type="InterPro" id="IPR021802">
    <property type="entry name" value="MiT/TFE_C"/>
</dbReference>
<dbReference type="SUPFAM" id="SSF47459">
    <property type="entry name" value="HLH, helix-loop-helix DNA-binding domain"/>
    <property type="match status" value="1"/>
</dbReference>
<evidence type="ECO:0000256" key="7">
    <source>
        <dbReference type="ARBA" id="ARBA00023163"/>
    </source>
</evidence>
<dbReference type="GO" id="GO:0046983">
    <property type="term" value="F:protein dimerization activity"/>
    <property type="evidence" value="ECO:0007669"/>
    <property type="project" value="InterPro"/>
</dbReference>
<dbReference type="RefSeq" id="XP_024148382.1">
    <property type="nucleotide sequence ID" value="XM_024292614.2"/>
</dbReference>
<dbReference type="InterPro" id="IPR011598">
    <property type="entry name" value="bHLH_dom"/>
</dbReference>
<evidence type="ECO:0000256" key="1">
    <source>
        <dbReference type="ARBA" id="ARBA00004123"/>
    </source>
</evidence>
<dbReference type="GO" id="GO:0005634">
    <property type="term" value="C:nucleus"/>
    <property type="evidence" value="ECO:0007669"/>
    <property type="project" value="UniProtKB-SubCell"/>
</dbReference>
<dbReference type="AlphaFoldDB" id="A0A3B3DEK3"/>
<evidence type="ECO:0000256" key="8">
    <source>
        <dbReference type="ARBA" id="ARBA00023242"/>
    </source>
</evidence>
<evidence type="ECO:0000256" key="2">
    <source>
        <dbReference type="ARBA" id="ARBA00004496"/>
    </source>
</evidence>
<dbReference type="FunFam" id="4.10.280.10:FF:000003">
    <property type="entry name" value="microphthalmia-associated transcription factor isoform X1"/>
    <property type="match status" value="1"/>
</dbReference>
<dbReference type="OrthoDB" id="6242697at2759"/>
<organism evidence="12 13">
    <name type="scientific">Oryzias melastigma</name>
    <name type="common">Marine medaka</name>
    <dbReference type="NCBI Taxonomy" id="30732"/>
    <lineage>
        <taxon>Eukaryota</taxon>
        <taxon>Metazoa</taxon>
        <taxon>Chordata</taxon>
        <taxon>Craniata</taxon>
        <taxon>Vertebrata</taxon>
        <taxon>Euteleostomi</taxon>
        <taxon>Actinopterygii</taxon>
        <taxon>Neopterygii</taxon>
        <taxon>Teleostei</taxon>
        <taxon>Neoteleostei</taxon>
        <taxon>Acanthomorphata</taxon>
        <taxon>Ovalentaria</taxon>
        <taxon>Atherinomorphae</taxon>
        <taxon>Beloniformes</taxon>
        <taxon>Adrianichthyidae</taxon>
        <taxon>Oryziinae</taxon>
        <taxon>Oryzias</taxon>
    </lineage>
</organism>
<dbReference type="CDD" id="cd18926">
    <property type="entry name" value="bHLHzip_MITF"/>
    <property type="match status" value="1"/>
</dbReference>
<evidence type="ECO:0000313" key="12">
    <source>
        <dbReference type="Ensembl" id="ENSOMEP00000028543.1"/>
    </source>
</evidence>
<dbReference type="Pfam" id="PF11851">
    <property type="entry name" value="DUF3371"/>
    <property type="match status" value="1"/>
</dbReference>
<dbReference type="PROSITE" id="PS50888">
    <property type="entry name" value="BHLH"/>
    <property type="match status" value="1"/>
</dbReference>
<dbReference type="GeneTree" id="ENSGT00940000157503"/>
<sequence length="489" mass="54148">MSGVIPEPSRAGTDLNQLEEDGILEPHTVYVVLDSTETLNLVRVESGIVADMEVEGLIPANQDTFYQIKSQPISISSSTAPSFSSSSSSVQPVTLSRVLMRQDLMRQQVLEEEQKKEVQQRRCITSSSPITVSMMPCSPAQVPVEVLKVQTHLENPTKYHIQEAQRQQVRQYLSAATTANQKPALPLPNVSELRFVSSQPIESSSNQEVEDGIVDDVMSLDCSLNHDFLTHVESGLQLPSTLPENVLDVNGGGVASAAVTISNSCPAELHAIKRELSEDEAKALMKDRQKKDNHNLIERRRRFNINDRIKELGALIPKSSDMESRWNKGTILKASVDYIRRLQKDQQRAQDLEDRQKKLESTNRFLLLRIQELEQQARQHGLSSSSSVEPQSLLLPPLPPPISASSSSSLPPLSLREDALSFVEPDDPLQAGTVFSSDLICDLALTEMHDLQGLLMENGQRGSEYNPLLSCAASKTSSRRSSFSMDEDL</sequence>
<dbReference type="InterPro" id="IPR031867">
    <property type="entry name" value="MiT/TFE_N"/>
</dbReference>
<dbReference type="Proteomes" id="UP000261560">
    <property type="component" value="Unplaced"/>
</dbReference>
<dbReference type="STRING" id="30732.ENSOMEP00000028543"/>
<evidence type="ECO:0000259" key="11">
    <source>
        <dbReference type="PROSITE" id="PS50888"/>
    </source>
</evidence>
<evidence type="ECO:0000256" key="10">
    <source>
        <dbReference type="SAM" id="MobiDB-lite"/>
    </source>
</evidence>
<protein>
    <submittedName>
        <fullName evidence="12">Transcription factor binding to IGHM enhancer 3a</fullName>
    </submittedName>
</protein>
<keyword evidence="13" id="KW-1185">Reference proteome</keyword>
<dbReference type="Pfam" id="PF15951">
    <property type="entry name" value="MITF_TFEB_C_3_N"/>
    <property type="match status" value="1"/>
</dbReference>
<evidence type="ECO:0000256" key="4">
    <source>
        <dbReference type="ARBA" id="ARBA00023015"/>
    </source>
</evidence>
<comment type="similarity">
    <text evidence="3">Belongs to the MiT/TFE family.</text>
</comment>
<keyword evidence="5" id="KW-0238">DNA-binding</keyword>
<reference evidence="12" key="2">
    <citation type="submission" date="2025-09" db="UniProtKB">
        <authorList>
            <consortium name="Ensembl"/>
        </authorList>
    </citation>
    <scope>IDENTIFICATION</scope>
</reference>
<dbReference type="SMART" id="SM00353">
    <property type="entry name" value="HLH"/>
    <property type="match status" value="1"/>
</dbReference>
<dbReference type="PANTHER" id="PTHR45776:SF3">
    <property type="entry name" value="TRANSCRIPTION FACTOR E3"/>
    <property type="match status" value="1"/>
</dbReference>
<dbReference type="PaxDb" id="30732-ENSOMEP00000028543"/>
<dbReference type="OMA" id="KTEFTGT"/>
<dbReference type="GO" id="GO:0005737">
    <property type="term" value="C:cytoplasm"/>
    <property type="evidence" value="ECO:0007669"/>
    <property type="project" value="UniProtKB-SubCell"/>
</dbReference>
<keyword evidence="9" id="KW-0175">Coiled coil</keyword>
<dbReference type="GO" id="GO:0000981">
    <property type="term" value="F:DNA-binding transcription factor activity, RNA polymerase II-specific"/>
    <property type="evidence" value="ECO:0007669"/>
    <property type="project" value="TreeGrafter"/>
</dbReference>
<dbReference type="KEGG" id="oml:112158916"/>
<proteinExistence type="inferred from homology"/>